<sequence length="527" mass="57427">MTSGAGPNSSSTGGYSISRSRSSAKLNTTADRPARALSSRQQDFLLSGPSSSDMKWEDPDLTHHHASSHSSSSVKRQSWGPILHDITANSQTRCETAVTKSLYTPHRPINGELADGLDDTHSSNGHDRGPRSSSTAAALPVELLLAVFSFYDPPPTAIEANALLTTSSTTSPLLSCALVCRRWCVPALQTLWCRPRVYDVGRFEKIVKTIELSALYINNDPASRVLNAPAAPSTHCFTAFPYAEYLTHLSLAHTLSEGQRHISKLSTLLPRILLTTSFHSSLALLDLGFCKGISNYSLLKSAHSLTNLQSLNLAGGGRSEIVIIKIANECPLLRRFGLAWNEGVTDFVLKEIGRKLLHLEWLDLSGCWKLSDAGILGFARCQNGNDDIVAYLDRLLNCTSAHSSKNSRDVYSERMPSIDEFESGSTSSSYLPLSPPMTRPPSPPLSFTSSSSHRSPSRTSTLRHLSLSYCSNVTGLGVLELVNTLTDMRHLNVVGCADVGPALMKIRQAGDFPRLFINSPRFPNFWS</sequence>
<evidence type="ECO:0000313" key="4">
    <source>
        <dbReference type="Proteomes" id="UP000317494"/>
    </source>
</evidence>
<dbReference type="AlphaFoldDB" id="A0A507DQS5"/>
<dbReference type="PANTHER" id="PTHR13318">
    <property type="entry name" value="PARTNER OF PAIRED, ISOFORM B-RELATED"/>
    <property type="match status" value="1"/>
</dbReference>
<keyword evidence="4" id="KW-1185">Reference proteome</keyword>
<reference evidence="3 4" key="1">
    <citation type="journal article" date="2019" name="Sci. Rep.">
        <title>Comparative genomics of chytrid fungi reveal insights into the obligate biotrophic and pathogenic lifestyle of Synchytrium endobioticum.</title>
        <authorList>
            <person name="van de Vossenberg B.T.L.H."/>
            <person name="Warris S."/>
            <person name="Nguyen H.D.T."/>
            <person name="van Gent-Pelzer M.P.E."/>
            <person name="Joly D.L."/>
            <person name="van de Geest H.C."/>
            <person name="Bonants P.J.M."/>
            <person name="Smith D.S."/>
            <person name="Levesque C.A."/>
            <person name="van der Lee T.A.J."/>
        </authorList>
    </citation>
    <scope>NUCLEOTIDE SEQUENCE [LARGE SCALE GENOMIC DNA]</scope>
    <source>
        <strain evidence="3 4">MB42</strain>
    </source>
</reference>
<dbReference type="SUPFAM" id="SSF52047">
    <property type="entry name" value="RNI-like"/>
    <property type="match status" value="2"/>
</dbReference>
<dbReference type="Pfam" id="PF12937">
    <property type="entry name" value="F-box-like"/>
    <property type="match status" value="1"/>
</dbReference>
<evidence type="ECO:0000313" key="3">
    <source>
        <dbReference type="EMBL" id="TPX54074.1"/>
    </source>
</evidence>
<dbReference type="InterPro" id="IPR006553">
    <property type="entry name" value="Leu-rich_rpt_Cys-con_subtyp"/>
</dbReference>
<feature type="compositionally biased region" description="Basic and acidic residues" evidence="1">
    <location>
        <begin position="54"/>
        <end position="63"/>
    </location>
</feature>
<protein>
    <recommendedName>
        <fullName evidence="2">F-box domain-containing protein</fullName>
    </recommendedName>
</protein>
<accession>A0A507DQS5</accession>
<dbReference type="Gene3D" id="1.20.1280.50">
    <property type="match status" value="1"/>
</dbReference>
<dbReference type="InterPro" id="IPR032675">
    <property type="entry name" value="LRR_dom_sf"/>
</dbReference>
<evidence type="ECO:0000259" key="2">
    <source>
        <dbReference type="Pfam" id="PF12937"/>
    </source>
</evidence>
<proteinExistence type="predicted"/>
<feature type="compositionally biased region" description="Low complexity" evidence="1">
    <location>
        <begin position="9"/>
        <end position="23"/>
    </location>
</feature>
<dbReference type="InterPro" id="IPR001810">
    <property type="entry name" value="F-box_dom"/>
</dbReference>
<dbReference type="VEuPathDB" id="FungiDB:SeMB42_g00459"/>
<evidence type="ECO:0000256" key="1">
    <source>
        <dbReference type="SAM" id="MobiDB-lite"/>
    </source>
</evidence>
<feature type="compositionally biased region" description="Polar residues" evidence="1">
    <location>
        <begin position="38"/>
        <end position="53"/>
    </location>
</feature>
<comment type="caution">
    <text evidence="3">The sequence shown here is derived from an EMBL/GenBank/DDBJ whole genome shotgun (WGS) entry which is preliminary data.</text>
</comment>
<dbReference type="EMBL" id="QEAN01000009">
    <property type="protein sequence ID" value="TPX54074.1"/>
    <property type="molecule type" value="Genomic_DNA"/>
</dbReference>
<feature type="region of interest" description="Disordered" evidence="1">
    <location>
        <begin position="419"/>
        <end position="458"/>
    </location>
</feature>
<feature type="region of interest" description="Disordered" evidence="1">
    <location>
        <begin position="1"/>
        <end position="77"/>
    </location>
</feature>
<feature type="domain" description="F-box" evidence="2">
    <location>
        <begin position="138"/>
        <end position="195"/>
    </location>
</feature>
<feature type="compositionally biased region" description="Low complexity" evidence="1">
    <location>
        <begin position="445"/>
        <end position="458"/>
    </location>
</feature>
<gene>
    <name evidence="3" type="ORF">SeMB42_g00459</name>
</gene>
<dbReference type="Gene3D" id="3.80.10.10">
    <property type="entry name" value="Ribonuclease Inhibitor"/>
    <property type="match status" value="2"/>
</dbReference>
<dbReference type="GO" id="GO:0031146">
    <property type="term" value="P:SCF-dependent proteasomal ubiquitin-dependent protein catabolic process"/>
    <property type="evidence" value="ECO:0007669"/>
    <property type="project" value="TreeGrafter"/>
</dbReference>
<dbReference type="GO" id="GO:0019005">
    <property type="term" value="C:SCF ubiquitin ligase complex"/>
    <property type="evidence" value="ECO:0007669"/>
    <property type="project" value="TreeGrafter"/>
</dbReference>
<name>A0A507DQS5_9FUNG</name>
<feature type="compositionally biased region" description="Pro residues" evidence="1">
    <location>
        <begin position="433"/>
        <end position="444"/>
    </location>
</feature>
<feature type="region of interest" description="Disordered" evidence="1">
    <location>
        <begin position="105"/>
        <end position="133"/>
    </location>
</feature>
<organism evidence="3 4">
    <name type="scientific">Synchytrium endobioticum</name>
    <dbReference type="NCBI Taxonomy" id="286115"/>
    <lineage>
        <taxon>Eukaryota</taxon>
        <taxon>Fungi</taxon>
        <taxon>Fungi incertae sedis</taxon>
        <taxon>Chytridiomycota</taxon>
        <taxon>Chytridiomycota incertae sedis</taxon>
        <taxon>Chytridiomycetes</taxon>
        <taxon>Synchytriales</taxon>
        <taxon>Synchytriaceae</taxon>
        <taxon>Synchytrium</taxon>
    </lineage>
</organism>
<dbReference type="Proteomes" id="UP000317494">
    <property type="component" value="Unassembled WGS sequence"/>
</dbReference>
<feature type="compositionally biased region" description="Low complexity" evidence="1">
    <location>
        <begin position="423"/>
        <end position="432"/>
    </location>
</feature>
<feature type="compositionally biased region" description="Basic and acidic residues" evidence="1">
    <location>
        <begin position="118"/>
        <end position="130"/>
    </location>
</feature>
<dbReference type="SMART" id="SM00367">
    <property type="entry name" value="LRR_CC"/>
    <property type="match status" value="4"/>
</dbReference>